<proteinExistence type="predicted"/>
<accession>A0A4R8STS2</accession>
<gene>
    <name evidence="1" type="ORF">CCUG60884_02716</name>
</gene>
<dbReference type="EMBL" id="PECL01000008">
    <property type="protein sequence ID" value="TEA03856.1"/>
    <property type="molecule type" value="Genomic_DNA"/>
</dbReference>
<evidence type="ECO:0000313" key="1">
    <source>
        <dbReference type="EMBL" id="TEA03856.1"/>
    </source>
</evidence>
<name>A0A4R8STS2_9MYCO</name>
<comment type="caution">
    <text evidence="1">The sequence shown here is derived from an EMBL/GenBank/DDBJ whole genome shotgun (WGS) entry which is preliminary data.</text>
</comment>
<evidence type="ECO:0000313" key="2">
    <source>
        <dbReference type="Proteomes" id="UP000294604"/>
    </source>
</evidence>
<dbReference type="Proteomes" id="UP000294604">
    <property type="component" value="Unassembled WGS sequence"/>
</dbReference>
<organism evidence="1 2">
    <name type="scientific">Mycobacteroides salmoniphilum</name>
    <dbReference type="NCBI Taxonomy" id="404941"/>
    <lineage>
        <taxon>Bacteria</taxon>
        <taxon>Bacillati</taxon>
        <taxon>Actinomycetota</taxon>
        <taxon>Actinomycetes</taxon>
        <taxon>Mycobacteriales</taxon>
        <taxon>Mycobacteriaceae</taxon>
        <taxon>Mycobacteroides</taxon>
    </lineage>
</organism>
<reference evidence="1 2" key="1">
    <citation type="journal article" date="2019" name="Sci. Rep.">
        <title>Extended insight into the Mycobacterium chelonae-abscessus complex through whole genome sequencing of Mycobacterium salmoniphilum outbreak and Mycobacterium salmoniphilum-like strains.</title>
        <authorList>
            <person name="Behra P.R.K."/>
            <person name="Das S."/>
            <person name="Pettersson B.M.F."/>
            <person name="Shirreff L."/>
            <person name="DuCote T."/>
            <person name="Jacobsson K.G."/>
            <person name="Ennis D.G."/>
            <person name="Kirsebom L.A."/>
        </authorList>
    </citation>
    <scope>NUCLEOTIDE SEQUENCE [LARGE SCALE GENOMIC DNA]</scope>
    <source>
        <strain evidence="1 2">CCUG 60884</strain>
    </source>
</reference>
<sequence length="116" mass="13043">MPSVGGVCHRAVMAAKIQVRGIELRYLLTLYVYRFGTTTVSELVNMLDHKGFDTDGRASKAVSDALRWEVRRGRLSHLGRGCYGLGERLPRGTEHRMLLREKALLSLIAGHNEECF</sequence>
<dbReference type="AlphaFoldDB" id="A0A4R8STS2"/>
<protein>
    <submittedName>
        <fullName evidence="1">Uncharacterized protein</fullName>
    </submittedName>
</protein>